<feature type="region of interest" description="Disordered" evidence="2">
    <location>
        <begin position="256"/>
        <end position="400"/>
    </location>
</feature>
<dbReference type="Gene3D" id="3.30.420.10">
    <property type="entry name" value="Ribonuclease H-like superfamily/Ribonuclease H"/>
    <property type="match status" value="1"/>
</dbReference>
<feature type="region of interest" description="Disordered" evidence="2">
    <location>
        <begin position="777"/>
        <end position="802"/>
    </location>
</feature>
<feature type="region of interest" description="Disordered" evidence="2">
    <location>
        <begin position="723"/>
        <end position="763"/>
    </location>
</feature>
<dbReference type="PANTHER" id="PTHR37984">
    <property type="entry name" value="PROTEIN CBG26694"/>
    <property type="match status" value="1"/>
</dbReference>
<evidence type="ECO:0000256" key="2">
    <source>
        <dbReference type="SAM" id="MobiDB-lite"/>
    </source>
</evidence>
<comment type="caution">
    <text evidence="5">The sequence shown here is derived from an EMBL/GenBank/DDBJ whole genome shotgun (WGS) entry which is preliminary data.</text>
</comment>
<dbReference type="CDD" id="cd01647">
    <property type="entry name" value="RT_LTR"/>
    <property type="match status" value="1"/>
</dbReference>
<dbReference type="InterPro" id="IPR001584">
    <property type="entry name" value="Integrase_cat-core"/>
</dbReference>
<dbReference type="InterPro" id="IPR050951">
    <property type="entry name" value="Retrovirus_Pol_polyprotein"/>
</dbReference>
<sequence>MPFGLMNAPSTFQRMMNGVLRGLTWTTCLVYLDDIVIYTRGSVQKHLVQLAAVLARLSAAGLSLKLKKCVFVARSMEYLGHELSSEGVRPVERLVTAVSEFPRPSNPVEVKRFVHLADYYRKFIEAFGSMMAQLTRLLKKDSKWQWTEEQEFAFERVKAALTTKPLLVYPDFKRPFRLVTDASGGVPYAGSGPRLTARRDLGAHVAENAEDEAKSEEDGLPPTEDVRAAEEYARRTAGQPQTVAVADVLAAATPGATPTESAAATATGGGKVTGGENRRHGPSGPAGDDDADSTAEGNGKRRWVSGGDGTSGRTTARQAATHGDRGATTVAPRDLGGAPRCSNVNGGGNDPDGHIDDEDDGGDGTEGGGGLYGSRPKDDNEDGGAARTNGGTANGVEDLDLSPTLQVTDDEIIRAQQRSQWVQRLVRAGKYQDMAVERHGGERYVIAALEYVTRYAVARSVVEHTAESVASFLMNEVVLRFGVFRELLTDGAPELTGHVIERLVDLLQARQTNPVPYRPQMIGLVERFHRTWKDCVATFMAGETQDDWSEWVQCAVYAYNSAKHPTVALTPNELMMGRLLRLPNELMRQTAVTEAGDLLPYHQRLVAALERGHECAERARVKEQARQARYYNRQAKQTRTFEPGDRVWVYNPPRGPKATKFVHIWMGPMRVLEPAGYENYVLRHEDRSRRPESIIAHASFMVSYHEPTSVLQQTAVDIEAECENGHADESESRGDDETTPAAVRAATSGRCSRPAGGVAKRGRRAVADERLRVVPGGVATSEAAKPRGAIHPGVWTSTRGRN</sequence>
<dbReference type="EMBL" id="BSXT01010515">
    <property type="protein sequence ID" value="GMF80467.1"/>
    <property type="molecule type" value="Genomic_DNA"/>
</dbReference>
<dbReference type="PROSITE" id="PS50994">
    <property type="entry name" value="INTEGRASE"/>
    <property type="match status" value="1"/>
</dbReference>
<keyword evidence="1" id="KW-0511">Multifunctional enzyme</keyword>
<dbReference type="GO" id="GO:0003824">
    <property type="term" value="F:catalytic activity"/>
    <property type="evidence" value="ECO:0007669"/>
    <property type="project" value="UniProtKB-KW"/>
</dbReference>
<dbReference type="InterPro" id="IPR041577">
    <property type="entry name" value="RT_RNaseH_2"/>
</dbReference>
<dbReference type="InterPro" id="IPR000477">
    <property type="entry name" value="RT_dom"/>
</dbReference>
<dbReference type="Pfam" id="PF17919">
    <property type="entry name" value="RT_RNaseH_2"/>
    <property type="match status" value="1"/>
</dbReference>
<proteinExistence type="predicted"/>
<dbReference type="InterPro" id="IPR043128">
    <property type="entry name" value="Rev_trsase/Diguanyl_cyclase"/>
</dbReference>
<name>A0A9W6YLF6_9STRA</name>
<dbReference type="Proteomes" id="UP001165121">
    <property type="component" value="Unassembled WGS sequence"/>
</dbReference>
<feature type="compositionally biased region" description="Low complexity" evidence="2">
    <location>
        <begin position="256"/>
        <end position="266"/>
    </location>
</feature>
<gene>
    <name evidence="5" type="ORF">Pfra01_002865200</name>
</gene>
<dbReference type="FunFam" id="3.30.70.270:FF:000003">
    <property type="entry name" value="Transposon Ty3-G Gag-Pol polyprotein"/>
    <property type="match status" value="1"/>
</dbReference>
<feature type="domain" description="Reverse transcriptase" evidence="3">
    <location>
        <begin position="1"/>
        <end position="83"/>
    </location>
</feature>
<feature type="compositionally biased region" description="Basic and acidic residues" evidence="2">
    <location>
        <begin position="723"/>
        <end position="736"/>
    </location>
</feature>
<protein>
    <submittedName>
        <fullName evidence="5">Unnamed protein product</fullName>
    </submittedName>
</protein>
<dbReference type="AlphaFoldDB" id="A0A9W6YLF6"/>
<dbReference type="Pfam" id="PF00078">
    <property type="entry name" value="RVT_1"/>
    <property type="match status" value="1"/>
</dbReference>
<dbReference type="InterPro" id="IPR043502">
    <property type="entry name" value="DNA/RNA_pol_sf"/>
</dbReference>
<evidence type="ECO:0000313" key="6">
    <source>
        <dbReference type="Proteomes" id="UP001165121"/>
    </source>
</evidence>
<dbReference type="FunFam" id="3.30.70.270:FF:000020">
    <property type="entry name" value="Transposon Tf2-6 polyprotein-like Protein"/>
    <property type="match status" value="1"/>
</dbReference>
<feature type="compositionally biased region" description="Low complexity" evidence="2">
    <location>
        <begin position="383"/>
        <end position="395"/>
    </location>
</feature>
<dbReference type="PANTHER" id="PTHR37984:SF5">
    <property type="entry name" value="PROTEIN NYNRIN-LIKE"/>
    <property type="match status" value="1"/>
</dbReference>
<dbReference type="GO" id="GO:0003676">
    <property type="term" value="F:nucleic acid binding"/>
    <property type="evidence" value="ECO:0007669"/>
    <property type="project" value="InterPro"/>
</dbReference>
<evidence type="ECO:0000259" key="4">
    <source>
        <dbReference type="PROSITE" id="PS50994"/>
    </source>
</evidence>
<feature type="domain" description="Integrase catalytic" evidence="4">
    <location>
        <begin position="399"/>
        <end position="579"/>
    </location>
</feature>
<evidence type="ECO:0000313" key="5">
    <source>
        <dbReference type="EMBL" id="GMF80467.1"/>
    </source>
</evidence>
<dbReference type="SUPFAM" id="SSF56672">
    <property type="entry name" value="DNA/RNA polymerases"/>
    <property type="match status" value="1"/>
</dbReference>
<evidence type="ECO:0000256" key="1">
    <source>
        <dbReference type="ARBA" id="ARBA00023268"/>
    </source>
</evidence>
<evidence type="ECO:0000259" key="3">
    <source>
        <dbReference type="PROSITE" id="PS50878"/>
    </source>
</evidence>
<dbReference type="PROSITE" id="PS50878">
    <property type="entry name" value="RT_POL"/>
    <property type="match status" value="1"/>
</dbReference>
<organism evidence="5 6">
    <name type="scientific">Phytophthora fragariaefolia</name>
    <dbReference type="NCBI Taxonomy" id="1490495"/>
    <lineage>
        <taxon>Eukaryota</taxon>
        <taxon>Sar</taxon>
        <taxon>Stramenopiles</taxon>
        <taxon>Oomycota</taxon>
        <taxon>Peronosporomycetes</taxon>
        <taxon>Peronosporales</taxon>
        <taxon>Peronosporaceae</taxon>
        <taxon>Phytophthora</taxon>
    </lineage>
</organism>
<accession>A0A9W6YLF6</accession>
<dbReference type="InterPro" id="IPR012337">
    <property type="entry name" value="RNaseH-like_sf"/>
</dbReference>
<dbReference type="Gene3D" id="3.30.70.270">
    <property type="match status" value="2"/>
</dbReference>
<reference evidence="5" key="1">
    <citation type="submission" date="2023-04" db="EMBL/GenBank/DDBJ databases">
        <title>Phytophthora fragariaefolia NBRC 109709.</title>
        <authorList>
            <person name="Ichikawa N."/>
            <person name="Sato H."/>
            <person name="Tonouchi N."/>
        </authorList>
    </citation>
    <scope>NUCLEOTIDE SEQUENCE</scope>
    <source>
        <strain evidence="5">NBRC 109709</strain>
    </source>
</reference>
<dbReference type="SUPFAM" id="SSF53098">
    <property type="entry name" value="Ribonuclease H-like"/>
    <property type="match status" value="1"/>
</dbReference>
<dbReference type="GO" id="GO:0015074">
    <property type="term" value="P:DNA integration"/>
    <property type="evidence" value="ECO:0007669"/>
    <property type="project" value="InterPro"/>
</dbReference>
<dbReference type="InterPro" id="IPR036397">
    <property type="entry name" value="RNaseH_sf"/>
</dbReference>
<keyword evidence="6" id="KW-1185">Reference proteome</keyword>